<proteinExistence type="predicted"/>
<organism evidence="1 2">
    <name type="scientific">Lentinus tigrinus ALCF2SS1-6</name>
    <dbReference type="NCBI Taxonomy" id="1328759"/>
    <lineage>
        <taxon>Eukaryota</taxon>
        <taxon>Fungi</taxon>
        <taxon>Dikarya</taxon>
        <taxon>Basidiomycota</taxon>
        <taxon>Agaricomycotina</taxon>
        <taxon>Agaricomycetes</taxon>
        <taxon>Polyporales</taxon>
        <taxon>Polyporaceae</taxon>
        <taxon>Lentinus</taxon>
    </lineage>
</organism>
<dbReference type="Proteomes" id="UP000313359">
    <property type="component" value="Unassembled WGS sequence"/>
</dbReference>
<keyword evidence="2" id="KW-1185">Reference proteome</keyword>
<accession>A0A5C2RTD4</accession>
<dbReference type="EMBL" id="ML122315">
    <property type="protein sequence ID" value="RPD53805.1"/>
    <property type="molecule type" value="Genomic_DNA"/>
</dbReference>
<name>A0A5C2RTD4_9APHY</name>
<dbReference type="AlphaFoldDB" id="A0A5C2RTD4"/>
<reference evidence="1" key="1">
    <citation type="journal article" date="2018" name="Genome Biol. Evol.">
        <title>Genomics and development of Lentinus tigrinus, a white-rot wood-decaying mushroom with dimorphic fruiting bodies.</title>
        <authorList>
            <person name="Wu B."/>
            <person name="Xu Z."/>
            <person name="Knudson A."/>
            <person name="Carlson A."/>
            <person name="Chen N."/>
            <person name="Kovaka S."/>
            <person name="LaButti K."/>
            <person name="Lipzen A."/>
            <person name="Pennachio C."/>
            <person name="Riley R."/>
            <person name="Schakwitz W."/>
            <person name="Umezawa K."/>
            <person name="Ohm R.A."/>
            <person name="Grigoriev I.V."/>
            <person name="Nagy L.G."/>
            <person name="Gibbons J."/>
            <person name="Hibbett D."/>
        </authorList>
    </citation>
    <scope>NUCLEOTIDE SEQUENCE [LARGE SCALE GENOMIC DNA]</scope>
    <source>
        <strain evidence="1">ALCF2SS1-6</strain>
    </source>
</reference>
<evidence type="ECO:0000313" key="2">
    <source>
        <dbReference type="Proteomes" id="UP000313359"/>
    </source>
</evidence>
<protein>
    <submittedName>
        <fullName evidence="1">Uncharacterized protein</fullName>
    </submittedName>
</protein>
<evidence type="ECO:0000313" key="1">
    <source>
        <dbReference type="EMBL" id="RPD53805.1"/>
    </source>
</evidence>
<sequence length="146" mass="15564">MRSSRLEEELSVALDDVRDAEEEIKELRPSHHGVGPARKVRLETSSVGYERDIIDEGVTSSEAEIEREMAEDGRLASPAIASTVPHLVSGAVPATGASLVPSTACSRSPSSIGYRSWSGEGLPGVLVRIENFRLVILDEPQGQGAA</sequence>
<gene>
    <name evidence="1" type="ORF">L227DRAFT_616713</name>
</gene>